<evidence type="ECO:0000313" key="3">
    <source>
        <dbReference type="Proteomes" id="UP000567179"/>
    </source>
</evidence>
<reference evidence="2 3" key="1">
    <citation type="journal article" date="2020" name="ISME J.">
        <title>Uncovering the hidden diversity of litter-decomposition mechanisms in mushroom-forming fungi.</title>
        <authorList>
            <person name="Floudas D."/>
            <person name="Bentzer J."/>
            <person name="Ahren D."/>
            <person name="Johansson T."/>
            <person name="Persson P."/>
            <person name="Tunlid A."/>
        </authorList>
    </citation>
    <scope>NUCLEOTIDE SEQUENCE [LARGE SCALE GENOMIC DNA]</scope>
    <source>
        <strain evidence="2 3">CBS 101986</strain>
    </source>
</reference>
<accession>A0A8H5AW84</accession>
<feature type="region of interest" description="Disordered" evidence="1">
    <location>
        <begin position="122"/>
        <end position="156"/>
    </location>
</feature>
<gene>
    <name evidence="2" type="ORF">D9619_002305</name>
</gene>
<proteinExistence type="predicted"/>
<protein>
    <submittedName>
        <fullName evidence="2">Uncharacterized protein</fullName>
    </submittedName>
</protein>
<evidence type="ECO:0000256" key="1">
    <source>
        <dbReference type="SAM" id="MobiDB-lite"/>
    </source>
</evidence>
<comment type="caution">
    <text evidence="2">The sequence shown here is derived from an EMBL/GenBank/DDBJ whole genome shotgun (WGS) entry which is preliminary data.</text>
</comment>
<dbReference type="AlphaFoldDB" id="A0A8H5AW84"/>
<evidence type="ECO:0000313" key="2">
    <source>
        <dbReference type="EMBL" id="KAF5312066.1"/>
    </source>
</evidence>
<name>A0A8H5AW84_9AGAR</name>
<keyword evidence="3" id="KW-1185">Reference proteome</keyword>
<organism evidence="2 3">
    <name type="scientific">Psilocybe cf. subviscida</name>
    <dbReference type="NCBI Taxonomy" id="2480587"/>
    <lineage>
        <taxon>Eukaryota</taxon>
        <taxon>Fungi</taxon>
        <taxon>Dikarya</taxon>
        <taxon>Basidiomycota</taxon>
        <taxon>Agaricomycotina</taxon>
        <taxon>Agaricomycetes</taxon>
        <taxon>Agaricomycetidae</taxon>
        <taxon>Agaricales</taxon>
        <taxon>Agaricineae</taxon>
        <taxon>Strophariaceae</taxon>
        <taxon>Psilocybe</taxon>
    </lineage>
</organism>
<dbReference type="Proteomes" id="UP000567179">
    <property type="component" value="Unassembled WGS sequence"/>
</dbReference>
<dbReference type="EMBL" id="JAACJJ010000056">
    <property type="protein sequence ID" value="KAF5312066.1"/>
    <property type="molecule type" value="Genomic_DNA"/>
</dbReference>
<sequence>MTVDLVVQHIISPVWRARQMTRSGFWRTGGAPIVNRMEGLKQSKIRTGYGCCFRWGEWDTRTSPTLYPSHDAMFHLSLRRTWSSVKSATEEQVKALCEKIAGMRTEDGRKVDLVITEKGISGKTSSRSTTSPLCAASASQTITASRSPSALPSSTG</sequence>